<sequence length="479" mass="52641">MQTYIGLDFGTTHVKAGLFDGDGTLLQLERVPTPTQPDPLGPVYDPREVASLLKELLGRLRLPSTRPRGIVVTGMAEAGLALEKASGNPISPIIPWYDRRTLSYAQQVTLEADRERFCVTGLRNSFKYGIYKYRWVLEHGNHPAEGTVWLSAVDYVVYLLTGQMVTEPTFADRTYAYHLETGDFDLSFLEKWGLSRENFPRLIPSGAAAGSCCLPGWEGVPVCIGAHDHVCAAFGMDQAAGQGICDSCGTAETYLGRLAQRPLTQKDFDTGCCFGPFPGGGLFWMGNISASGLSVEWYRTKGSGQLSYETLNTWLEENREPTGILYFPALTGLGTPCCRQTFPATFLGLEAHHDNRDMLRAVVEGLGYQGRLVLEAAGAPELPVLSVGGATESPGWMQRKADILGRQVLTLAQKEATLTGAVTLMVFCQQGAPEAARFARGMTLGAQYAPDPRRQTLYEEGYRRYRHWYRVILGGLEKE</sequence>
<dbReference type="InterPro" id="IPR000577">
    <property type="entry name" value="Carb_kinase_FGGY"/>
</dbReference>
<evidence type="ECO:0000256" key="2">
    <source>
        <dbReference type="ARBA" id="ARBA00022679"/>
    </source>
</evidence>
<evidence type="ECO:0008006" key="9">
    <source>
        <dbReference type="Google" id="ProtNLM"/>
    </source>
</evidence>
<comment type="similarity">
    <text evidence="1 4">Belongs to the FGGY kinase family.</text>
</comment>
<evidence type="ECO:0000313" key="7">
    <source>
        <dbReference type="EMBL" id="HIQ68582.1"/>
    </source>
</evidence>
<feature type="domain" description="Carbohydrate kinase FGGY C-terminal" evidence="6">
    <location>
        <begin position="248"/>
        <end position="424"/>
    </location>
</feature>
<dbReference type="GO" id="GO:0016773">
    <property type="term" value="F:phosphotransferase activity, alcohol group as acceptor"/>
    <property type="evidence" value="ECO:0007669"/>
    <property type="project" value="InterPro"/>
</dbReference>
<dbReference type="Pfam" id="PF00370">
    <property type="entry name" value="FGGY_N"/>
    <property type="match status" value="1"/>
</dbReference>
<dbReference type="Pfam" id="PF02782">
    <property type="entry name" value="FGGY_C"/>
    <property type="match status" value="1"/>
</dbReference>
<evidence type="ECO:0000256" key="3">
    <source>
        <dbReference type="ARBA" id="ARBA00022777"/>
    </source>
</evidence>
<feature type="domain" description="Carbohydrate kinase FGGY N-terminal" evidence="5">
    <location>
        <begin position="4"/>
        <end position="235"/>
    </location>
</feature>
<evidence type="ECO:0000259" key="5">
    <source>
        <dbReference type="Pfam" id="PF00370"/>
    </source>
</evidence>
<evidence type="ECO:0000256" key="4">
    <source>
        <dbReference type="RuleBase" id="RU003733"/>
    </source>
</evidence>
<keyword evidence="3 4" id="KW-0418">Kinase</keyword>
<gene>
    <name evidence="7" type="ORF">IAB74_08760</name>
</gene>
<dbReference type="InterPro" id="IPR018485">
    <property type="entry name" value="FGGY_C"/>
</dbReference>
<dbReference type="CDD" id="cd07773">
    <property type="entry name" value="ASKHA_NBD_FGGY_FK"/>
    <property type="match status" value="1"/>
</dbReference>
<proteinExistence type="inferred from homology"/>
<dbReference type="Proteomes" id="UP000886796">
    <property type="component" value="Unassembled WGS sequence"/>
</dbReference>
<dbReference type="InterPro" id="IPR050406">
    <property type="entry name" value="FGGY_Carb_Kinase"/>
</dbReference>
<dbReference type="AlphaFoldDB" id="A0A9D0Z3L3"/>
<dbReference type="PIRSF" id="PIRSF000538">
    <property type="entry name" value="GlpK"/>
    <property type="match status" value="1"/>
</dbReference>
<dbReference type="GO" id="GO:0016301">
    <property type="term" value="F:kinase activity"/>
    <property type="evidence" value="ECO:0007669"/>
    <property type="project" value="UniProtKB-KW"/>
</dbReference>
<accession>A0A9D0Z3L3</accession>
<protein>
    <recommendedName>
        <fullName evidence="9">Carbohydrate kinase</fullName>
    </recommendedName>
</protein>
<dbReference type="PROSITE" id="PS00445">
    <property type="entry name" value="FGGY_KINASES_2"/>
    <property type="match status" value="1"/>
</dbReference>
<reference evidence="7" key="1">
    <citation type="submission" date="2020-10" db="EMBL/GenBank/DDBJ databases">
        <authorList>
            <person name="Gilroy R."/>
        </authorList>
    </citation>
    <scope>NUCLEOTIDE SEQUENCE</scope>
    <source>
        <strain evidence="7">13361</strain>
    </source>
</reference>
<dbReference type="PANTHER" id="PTHR43095:SF5">
    <property type="entry name" value="XYLULOSE KINASE"/>
    <property type="match status" value="1"/>
</dbReference>
<comment type="caution">
    <text evidence="7">The sequence shown here is derived from an EMBL/GenBank/DDBJ whole genome shotgun (WGS) entry which is preliminary data.</text>
</comment>
<organism evidence="7 8">
    <name type="scientific">Candidatus Faecousia excrementigallinarum</name>
    <dbReference type="NCBI Taxonomy" id="2840806"/>
    <lineage>
        <taxon>Bacteria</taxon>
        <taxon>Bacillati</taxon>
        <taxon>Bacillota</taxon>
        <taxon>Clostridia</taxon>
        <taxon>Eubacteriales</taxon>
        <taxon>Oscillospiraceae</taxon>
        <taxon>Faecousia</taxon>
    </lineage>
</organism>
<dbReference type="InterPro" id="IPR043129">
    <property type="entry name" value="ATPase_NBD"/>
</dbReference>
<dbReference type="PANTHER" id="PTHR43095">
    <property type="entry name" value="SUGAR KINASE"/>
    <property type="match status" value="1"/>
</dbReference>
<reference evidence="7" key="2">
    <citation type="journal article" date="2021" name="PeerJ">
        <title>Extensive microbial diversity within the chicken gut microbiome revealed by metagenomics and culture.</title>
        <authorList>
            <person name="Gilroy R."/>
            <person name="Ravi A."/>
            <person name="Getino M."/>
            <person name="Pursley I."/>
            <person name="Horton D.L."/>
            <person name="Alikhan N.F."/>
            <person name="Baker D."/>
            <person name="Gharbi K."/>
            <person name="Hall N."/>
            <person name="Watson M."/>
            <person name="Adriaenssens E.M."/>
            <person name="Foster-Nyarko E."/>
            <person name="Jarju S."/>
            <person name="Secka A."/>
            <person name="Antonio M."/>
            <person name="Oren A."/>
            <person name="Chaudhuri R.R."/>
            <person name="La Ragione R."/>
            <person name="Hildebrand F."/>
            <person name="Pallen M.J."/>
        </authorList>
    </citation>
    <scope>NUCLEOTIDE SEQUENCE</scope>
    <source>
        <strain evidence="7">13361</strain>
    </source>
</reference>
<dbReference type="EMBL" id="DVFK01000116">
    <property type="protein sequence ID" value="HIQ68582.1"/>
    <property type="molecule type" value="Genomic_DNA"/>
</dbReference>
<dbReference type="SUPFAM" id="SSF53067">
    <property type="entry name" value="Actin-like ATPase domain"/>
    <property type="match status" value="2"/>
</dbReference>
<evidence type="ECO:0000313" key="8">
    <source>
        <dbReference type="Proteomes" id="UP000886796"/>
    </source>
</evidence>
<dbReference type="InterPro" id="IPR018483">
    <property type="entry name" value="Carb_kinase_FGGY_CS"/>
</dbReference>
<name>A0A9D0Z3L3_9FIRM</name>
<dbReference type="Gene3D" id="3.30.420.40">
    <property type="match status" value="2"/>
</dbReference>
<dbReference type="GO" id="GO:0005975">
    <property type="term" value="P:carbohydrate metabolic process"/>
    <property type="evidence" value="ECO:0007669"/>
    <property type="project" value="InterPro"/>
</dbReference>
<keyword evidence="2 4" id="KW-0808">Transferase</keyword>
<evidence type="ECO:0000256" key="1">
    <source>
        <dbReference type="ARBA" id="ARBA00009156"/>
    </source>
</evidence>
<evidence type="ECO:0000259" key="6">
    <source>
        <dbReference type="Pfam" id="PF02782"/>
    </source>
</evidence>
<dbReference type="InterPro" id="IPR018484">
    <property type="entry name" value="FGGY_N"/>
</dbReference>